<keyword evidence="2 3" id="KW-0378">Hydrolase</keyword>
<keyword evidence="6" id="KW-1185">Reference proteome</keyword>
<dbReference type="GO" id="GO:0005829">
    <property type="term" value="C:cytosol"/>
    <property type="evidence" value="ECO:0007669"/>
    <property type="project" value="TreeGrafter"/>
</dbReference>
<dbReference type="PANTHER" id="PTHR11049:SF24">
    <property type="entry name" value="CYTOSOLIC ACYL COENZYME A THIOESTER HYDROLASE"/>
    <property type="match status" value="1"/>
</dbReference>
<accession>A0A143YMN3</accession>
<sequence length="175" mass="19715">MENQKKTLTCNQTRNVRTEVVTYSRLNDKDTLFGGDIMAHFDIAGGRAVFNFLKRPSFTASVDSIEFVRPVYKNEAFYVESYVSGCGKTSVEVFVKMISSNPLTEESHISAFAFMTFVLADRSDASFKMPLIQPESEEEKTVCAGYADRRKASLAKRNQNDAILSRLSDKPIWAK</sequence>
<dbReference type="OrthoDB" id="9791628at2"/>
<dbReference type="GO" id="GO:0052816">
    <property type="term" value="F:long-chain fatty acyl-CoA hydrolase activity"/>
    <property type="evidence" value="ECO:0007669"/>
    <property type="project" value="TreeGrafter"/>
</dbReference>
<evidence type="ECO:0000313" key="6">
    <source>
        <dbReference type="Proteomes" id="UP000242754"/>
    </source>
</evidence>
<evidence type="ECO:0000313" key="5">
    <source>
        <dbReference type="EMBL" id="CZQ92653.1"/>
    </source>
</evidence>
<dbReference type="PROSITE" id="PS51770">
    <property type="entry name" value="HOTDOG_ACOT"/>
    <property type="match status" value="1"/>
</dbReference>
<evidence type="ECO:0000256" key="3">
    <source>
        <dbReference type="PROSITE-ProRule" id="PRU01106"/>
    </source>
</evidence>
<dbReference type="Proteomes" id="UP000242754">
    <property type="component" value="Unassembled WGS sequence"/>
</dbReference>
<dbReference type="CDD" id="cd03442">
    <property type="entry name" value="BFIT_BACH"/>
    <property type="match status" value="1"/>
</dbReference>
<evidence type="ECO:0000259" key="4">
    <source>
        <dbReference type="PROSITE" id="PS51770"/>
    </source>
</evidence>
<dbReference type="SUPFAM" id="SSF54637">
    <property type="entry name" value="Thioesterase/thiol ester dehydrase-isomerase"/>
    <property type="match status" value="1"/>
</dbReference>
<dbReference type="STRING" id="140314.SAMN04488076_11630"/>
<dbReference type="PANTHER" id="PTHR11049">
    <property type="entry name" value="ACYL COENZYME A THIOESTER HYDROLASE"/>
    <property type="match status" value="1"/>
</dbReference>
<dbReference type="Gene3D" id="3.10.129.10">
    <property type="entry name" value="Hotdog Thioesterase"/>
    <property type="match status" value="1"/>
</dbReference>
<dbReference type="InterPro" id="IPR029069">
    <property type="entry name" value="HotDog_dom_sf"/>
</dbReference>
<name>A0A143YMN3_9LACT</name>
<proteinExistence type="inferred from homology"/>
<dbReference type="AlphaFoldDB" id="A0A143YMN3"/>
<organism evidence="5 6">
    <name type="scientific">Trichococcus palustris</name>
    <dbReference type="NCBI Taxonomy" id="140314"/>
    <lineage>
        <taxon>Bacteria</taxon>
        <taxon>Bacillati</taxon>
        <taxon>Bacillota</taxon>
        <taxon>Bacilli</taxon>
        <taxon>Lactobacillales</taxon>
        <taxon>Carnobacteriaceae</taxon>
        <taxon>Trichococcus</taxon>
    </lineage>
</organism>
<protein>
    <recommendedName>
        <fullName evidence="4">HotDog ACOT-type domain-containing protein</fullName>
    </recommendedName>
</protein>
<dbReference type="GO" id="GO:0009062">
    <property type="term" value="P:fatty acid catabolic process"/>
    <property type="evidence" value="ECO:0007669"/>
    <property type="project" value="TreeGrafter"/>
</dbReference>
<dbReference type="GO" id="GO:0006637">
    <property type="term" value="P:acyl-CoA metabolic process"/>
    <property type="evidence" value="ECO:0007669"/>
    <property type="project" value="TreeGrafter"/>
</dbReference>
<dbReference type="Pfam" id="PF03061">
    <property type="entry name" value="4HBT"/>
    <property type="match status" value="1"/>
</dbReference>
<reference evidence="5 6" key="1">
    <citation type="submission" date="2016-02" db="EMBL/GenBank/DDBJ databases">
        <authorList>
            <person name="Wen L."/>
            <person name="He K."/>
            <person name="Yang H."/>
        </authorList>
    </citation>
    <scope>NUCLEOTIDE SEQUENCE [LARGE SCALE GENOMIC DNA]</scope>
    <source>
        <strain evidence="5">Trichococcus palustris</strain>
    </source>
</reference>
<dbReference type="RefSeq" id="WP_087033112.1">
    <property type="nucleotide sequence ID" value="NZ_FJNE01000004.1"/>
</dbReference>
<gene>
    <name evidence="5" type="ORF">Tpal_1524</name>
</gene>
<dbReference type="InterPro" id="IPR006683">
    <property type="entry name" value="Thioestr_dom"/>
</dbReference>
<dbReference type="InterPro" id="IPR033120">
    <property type="entry name" value="HOTDOG_ACOT"/>
</dbReference>
<evidence type="ECO:0000256" key="1">
    <source>
        <dbReference type="ARBA" id="ARBA00010458"/>
    </source>
</evidence>
<feature type="domain" description="HotDog ACOT-type" evidence="4">
    <location>
        <begin position="11"/>
        <end position="123"/>
    </location>
</feature>
<comment type="similarity">
    <text evidence="1">Belongs to the acyl coenzyme A hydrolase family.</text>
</comment>
<dbReference type="InterPro" id="IPR040170">
    <property type="entry name" value="Cytosol_ACT"/>
</dbReference>
<evidence type="ECO:0000256" key="2">
    <source>
        <dbReference type="ARBA" id="ARBA00022801"/>
    </source>
</evidence>
<dbReference type="EMBL" id="FJNE01000004">
    <property type="protein sequence ID" value="CZQ92653.1"/>
    <property type="molecule type" value="Genomic_DNA"/>
</dbReference>